<evidence type="ECO:0000313" key="2">
    <source>
        <dbReference type="Proteomes" id="UP000190961"/>
    </source>
</evidence>
<dbReference type="STRING" id="688867.SAMN05660236_1103"/>
<sequence length="320" mass="36303">MLFIPLNEVSMIVFNKYTLFTLVFLLFSPLVRSQDTKKTLTAYFTEVRAGKYQSIPKNLFQPENAKTTLSLLSPYLKDSAAVVRAKAYAIVQLAGGTVRQDNLREDAVVKLVEGIKDRDSGNAGQALGYLTGFRKEDFTTVTKDTLLALLRRKTPHYDELIRLIGFLEIKQAQNDLRVLSQQSTALKKDRWSALLALARMDDSYAIESVMTRVKKLPVNDEVVYEIFPDLVYTRQRAVYDLLIEALNNDAKNCESANAEYDAKIPCAYRVMEMLAIAVANYPLTLDASGDINTKDYKAALTTVREWFKKNKEYTILKSNY</sequence>
<reference evidence="1 2" key="1">
    <citation type="submission" date="2017-02" db="EMBL/GenBank/DDBJ databases">
        <authorList>
            <person name="Peterson S.W."/>
        </authorList>
    </citation>
    <scope>NUCLEOTIDE SEQUENCE [LARGE SCALE GENOMIC DNA]</scope>
    <source>
        <strain evidence="1 2">DSM 25262</strain>
    </source>
</reference>
<accession>A0A1T5JHH8</accession>
<dbReference type="Proteomes" id="UP000190961">
    <property type="component" value="Unassembled WGS sequence"/>
</dbReference>
<evidence type="ECO:0008006" key="3">
    <source>
        <dbReference type="Google" id="ProtNLM"/>
    </source>
</evidence>
<dbReference type="EMBL" id="FUZU01000001">
    <property type="protein sequence ID" value="SKC50921.1"/>
    <property type="molecule type" value="Genomic_DNA"/>
</dbReference>
<organism evidence="1 2">
    <name type="scientific">Ohtaekwangia koreensis</name>
    <dbReference type="NCBI Taxonomy" id="688867"/>
    <lineage>
        <taxon>Bacteria</taxon>
        <taxon>Pseudomonadati</taxon>
        <taxon>Bacteroidota</taxon>
        <taxon>Cytophagia</taxon>
        <taxon>Cytophagales</taxon>
        <taxon>Fulvivirgaceae</taxon>
        <taxon>Ohtaekwangia</taxon>
    </lineage>
</organism>
<proteinExistence type="predicted"/>
<evidence type="ECO:0000313" key="1">
    <source>
        <dbReference type="EMBL" id="SKC50921.1"/>
    </source>
</evidence>
<protein>
    <recommendedName>
        <fullName evidence="3">HEAT repeat-containing protein</fullName>
    </recommendedName>
</protein>
<dbReference type="AlphaFoldDB" id="A0A1T5JHH8"/>
<gene>
    <name evidence="1" type="ORF">SAMN05660236_1103</name>
</gene>
<name>A0A1T5JHH8_9BACT</name>
<keyword evidence="2" id="KW-1185">Reference proteome</keyword>